<evidence type="ECO:0000256" key="5">
    <source>
        <dbReference type="PIRSR" id="PIRSR606689-2"/>
    </source>
</evidence>
<name>A0A6G0XJT1_9STRA</name>
<dbReference type="Pfam" id="PF00025">
    <property type="entry name" value="Arf"/>
    <property type="match status" value="1"/>
</dbReference>
<organism evidence="7 8">
    <name type="scientific">Aphanomyces euteiches</name>
    <dbReference type="NCBI Taxonomy" id="100861"/>
    <lineage>
        <taxon>Eukaryota</taxon>
        <taxon>Sar</taxon>
        <taxon>Stramenopiles</taxon>
        <taxon>Oomycota</taxon>
        <taxon>Saprolegniomycetes</taxon>
        <taxon>Saprolegniales</taxon>
        <taxon>Verrucalvaceae</taxon>
        <taxon>Aphanomyces</taxon>
    </lineage>
</organism>
<evidence type="ECO:0000256" key="1">
    <source>
        <dbReference type="ARBA" id="ARBA00010290"/>
    </source>
</evidence>
<evidence type="ECO:0000256" key="2">
    <source>
        <dbReference type="ARBA" id="ARBA00022741"/>
    </source>
</evidence>
<dbReference type="InterPro" id="IPR006689">
    <property type="entry name" value="Small_GTPase_ARF/SAR"/>
</dbReference>
<keyword evidence="8" id="KW-1185">Reference proteome</keyword>
<gene>
    <name evidence="7" type="ORF">Ae201684_004075</name>
</gene>
<feature type="binding site" evidence="4">
    <location>
        <begin position="126"/>
        <end position="129"/>
    </location>
    <ligand>
        <name>GTP</name>
        <dbReference type="ChEBI" id="CHEBI:37565"/>
    </ligand>
</feature>
<dbReference type="InterPro" id="IPR027417">
    <property type="entry name" value="P-loop_NTPase"/>
</dbReference>
<protein>
    <submittedName>
        <fullName evidence="7">Uncharacterized protein</fullName>
    </submittedName>
</protein>
<keyword evidence="2 4" id="KW-0547">Nucleotide-binding</keyword>
<dbReference type="AlphaFoldDB" id="A0A6G0XJT1"/>
<accession>A0A6G0XJT1</accession>
<dbReference type="InterPro" id="IPR024156">
    <property type="entry name" value="Small_GTPase_ARF"/>
</dbReference>
<evidence type="ECO:0000256" key="3">
    <source>
        <dbReference type="ARBA" id="ARBA00023134"/>
    </source>
</evidence>
<dbReference type="VEuPathDB" id="FungiDB:AeMF1_013608"/>
<keyword evidence="5" id="KW-0479">Metal-binding</keyword>
<evidence type="ECO:0000256" key="6">
    <source>
        <dbReference type="RuleBase" id="RU003925"/>
    </source>
</evidence>
<feature type="binding site" evidence="4">
    <location>
        <begin position="24"/>
        <end position="31"/>
    </location>
    <ligand>
        <name>GTP</name>
        <dbReference type="ChEBI" id="CHEBI:37565"/>
    </ligand>
</feature>
<keyword evidence="3 4" id="KW-0342">GTP-binding</keyword>
<dbReference type="GO" id="GO:0030010">
    <property type="term" value="P:establishment of cell polarity"/>
    <property type="evidence" value="ECO:0007669"/>
    <property type="project" value="UniProtKB-ARBA"/>
</dbReference>
<dbReference type="PANTHER" id="PTHR11711">
    <property type="entry name" value="ADP RIBOSYLATION FACTOR-RELATED"/>
    <property type="match status" value="1"/>
</dbReference>
<sequence>MGTALSRKLARIWTRNDRRVLLLGLDSAGKTTILYHLGLHKVIPTVPTLDFNAETLHLHGLTLNLWDVGGQDTLRPYWRHHFTGTQGIVFVIDSSDNERVELAKAELHGVLHDDQLREACLLIVLNKQDLAVGQRDVVSQLDLTEICQARKYKIQPTVATTGEGLEEGFAWLCDNMTPL</sequence>
<reference evidence="7 8" key="1">
    <citation type="submission" date="2019-07" db="EMBL/GenBank/DDBJ databases">
        <title>Genomics analysis of Aphanomyces spp. identifies a new class of oomycete effector associated with host adaptation.</title>
        <authorList>
            <person name="Gaulin E."/>
        </authorList>
    </citation>
    <scope>NUCLEOTIDE SEQUENCE [LARGE SCALE GENOMIC DNA]</scope>
    <source>
        <strain evidence="7 8">ATCC 201684</strain>
    </source>
</reference>
<comment type="similarity">
    <text evidence="1 6">Belongs to the small GTPase superfamily. Arf family.</text>
</comment>
<keyword evidence="5" id="KW-0460">Magnesium</keyword>
<dbReference type="SMART" id="SM00177">
    <property type="entry name" value="ARF"/>
    <property type="match status" value="1"/>
</dbReference>
<dbReference type="Proteomes" id="UP000481153">
    <property type="component" value="Unassembled WGS sequence"/>
</dbReference>
<dbReference type="SUPFAM" id="SSF52540">
    <property type="entry name" value="P-loop containing nucleoside triphosphate hydrolases"/>
    <property type="match status" value="1"/>
</dbReference>
<dbReference type="GO" id="GO:0046872">
    <property type="term" value="F:metal ion binding"/>
    <property type="evidence" value="ECO:0007669"/>
    <property type="project" value="UniProtKB-KW"/>
</dbReference>
<dbReference type="EMBL" id="VJMJ01000051">
    <property type="protein sequence ID" value="KAF0740530.1"/>
    <property type="molecule type" value="Genomic_DNA"/>
</dbReference>
<evidence type="ECO:0000313" key="7">
    <source>
        <dbReference type="EMBL" id="KAF0740530.1"/>
    </source>
</evidence>
<feature type="binding site" evidence="4">
    <location>
        <position position="70"/>
    </location>
    <ligand>
        <name>GTP</name>
        <dbReference type="ChEBI" id="CHEBI:37565"/>
    </ligand>
</feature>
<dbReference type="GO" id="GO:0005525">
    <property type="term" value="F:GTP binding"/>
    <property type="evidence" value="ECO:0007669"/>
    <property type="project" value="UniProtKB-KW"/>
</dbReference>
<dbReference type="PRINTS" id="PR00328">
    <property type="entry name" value="SAR1GTPBP"/>
</dbReference>
<dbReference type="NCBIfam" id="TIGR00231">
    <property type="entry name" value="small_GTP"/>
    <property type="match status" value="1"/>
</dbReference>
<dbReference type="Gene3D" id="3.40.50.300">
    <property type="entry name" value="P-loop containing nucleotide triphosphate hydrolases"/>
    <property type="match status" value="1"/>
</dbReference>
<dbReference type="SMART" id="SM00178">
    <property type="entry name" value="SAR"/>
    <property type="match status" value="1"/>
</dbReference>
<dbReference type="InterPro" id="IPR005225">
    <property type="entry name" value="Small_GTP-bd"/>
</dbReference>
<feature type="binding site" evidence="5">
    <location>
        <position position="48"/>
    </location>
    <ligand>
        <name>Mg(2+)</name>
        <dbReference type="ChEBI" id="CHEBI:18420"/>
    </ligand>
</feature>
<dbReference type="GO" id="GO:0003924">
    <property type="term" value="F:GTPase activity"/>
    <property type="evidence" value="ECO:0007669"/>
    <property type="project" value="InterPro"/>
</dbReference>
<evidence type="ECO:0000256" key="4">
    <source>
        <dbReference type="PIRSR" id="PIRSR606689-1"/>
    </source>
</evidence>
<proteinExistence type="inferred from homology"/>
<feature type="binding site" evidence="5">
    <location>
        <position position="31"/>
    </location>
    <ligand>
        <name>Mg(2+)</name>
        <dbReference type="ChEBI" id="CHEBI:18420"/>
    </ligand>
</feature>
<dbReference type="CDD" id="cd00878">
    <property type="entry name" value="Arf_Arl"/>
    <property type="match status" value="1"/>
</dbReference>
<dbReference type="PROSITE" id="PS51417">
    <property type="entry name" value="ARF"/>
    <property type="match status" value="1"/>
</dbReference>
<evidence type="ECO:0000313" key="8">
    <source>
        <dbReference type="Proteomes" id="UP000481153"/>
    </source>
</evidence>
<dbReference type="FunFam" id="3.40.50.300:FF:000412">
    <property type="entry name" value="ADP-ribosylation factor 1"/>
    <property type="match status" value="1"/>
</dbReference>
<comment type="caution">
    <text evidence="7">The sequence shown here is derived from an EMBL/GenBank/DDBJ whole genome shotgun (WGS) entry which is preliminary data.</text>
</comment>